<evidence type="ECO:0000313" key="1">
    <source>
        <dbReference type="EMBL" id="QES33735.1"/>
    </source>
</evidence>
<gene>
    <name evidence="1" type="ORF">DEJ48_10345</name>
</gene>
<accession>A0A5P2BTC3</accession>
<sequence>MRVLDQILAPLAKGLARFALPVDAVDVPAELPGGSCDRVPGTLQRLAGALDVLRSGLVDQVDHVVETVAFETH</sequence>
<evidence type="ECO:0000313" key="2">
    <source>
        <dbReference type="Proteomes" id="UP000322927"/>
    </source>
</evidence>
<organism evidence="1 2">
    <name type="scientific">Streptomyces venezuelae</name>
    <dbReference type="NCBI Taxonomy" id="54571"/>
    <lineage>
        <taxon>Bacteria</taxon>
        <taxon>Bacillati</taxon>
        <taxon>Actinomycetota</taxon>
        <taxon>Actinomycetes</taxon>
        <taxon>Kitasatosporales</taxon>
        <taxon>Streptomycetaceae</taxon>
        <taxon>Streptomyces</taxon>
    </lineage>
</organism>
<name>A0A5P2BTC3_STRVZ</name>
<protein>
    <submittedName>
        <fullName evidence="1">Uncharacterized protein</fullName>
    </submittedName>
</protein>
<reference evidence="1 2" key="1">
    <citation type="submission" date="2018-05" db="EMBL/GenBank/DDBJ databases">
        <title>Streptomyces venezuelae.</title>
        <authorList>
            <person name="Kim W."/>
            <person name="Lee N."/>
            <person name="Cho B.-K."/>
        </authorList>
    </citation>
    <scope>NUCLEOTIDE SEQUENCE [LARGE SCALE GENOMIC DNA]</scope>
    <source>
        <strain evidence="1 2">ATCC 14584</strain>
    </source>
</reference>
<dbReference type="AlphaFoldDB" id="A0A5P2BTC3"/>
<dbReference type="EMBL" id="CP029192">
    <property type="protein sequence ID" value="QES33735.1"/>
    <property type="molecule type" value="Genomic_DNA"/>
</dbReference>
<dbReference type="Proteomes" id="UP000322927">
    <property type="component" value="Chromosome"/>
</dbReference>
<proteinExistence type="predicted"/>